<dbReference type="AlphaFoldDB" id="A0A2A2M4V6"/>
<dbReference type="Proteomes" id="UP000218231">
    <property type="component" value="Unassembled WGS sequence"/>
</dbReference>
<organism evidence="2 3">
    <name type="scientific">Diploscapter pachys</name>
    <dbReference type="NCBI Taxonomy" id="2018661"/>
    <lineage>
        <taxon>Eukaryota</taxon>
        <taxon>Metazoa</taxon>
        <taxon>Ecdysozoa</taxon>
        <taxon>Nematoda</taxon>
        <taxon>Chromadorea</taxon>
        <taxon>Rhabditida</taxon>
        <taxon>Rhabditina</taxon>
        <taxon>Rhabditomorpha</taxon>
        <taxon>Rhabditoidea</taxon>
        <taxon>Rhabditidae</taxon>
        <taxon>Diploscapter</taxon>
    </lineage>
</organism>
<feature type="compositionally biased region" description="Low complexity" evidence="1">
    <location>
        <begin position="1"/>
        <end position="18"/>
    </location>
</feature>
<accession>A0A2A2M4V6</accession>
<protein>
    <submittedName>
        <fullName evidence="2">Uncharacterized protein</fullName>
    </submittedName>
</protein>
<name>A0A2A2M4V6_9BILA</name>
<sequence>MRLVSRQSSPSPSSASVVGEHREAQAIDAAQWAQHPQAVVQVHQPEQGEGEVVAGKQLQLQAEGHDVRVGARQAAVIGEVAEPAVGCQVGAIDPQVAAQARLRQLAATDLASAEGAQVEVQA</sequence>
<evidence type="ECO:0000313" key="2">
    <source>
        <dbReference type="EMBL" id="PAV93518.1"/>
    </source>
</evidence>
<dbReference type="EMBL" id="LIAE01005140">
    <property type="protein sequence ID" value="PAV93518.1"/>
    <property type="molecule type" value="Genomic_DNA"/>
</dbReference>
<keyword evidence="3" id="KW-1185">Reference proteome</keyword>
<evidence type="ECO:0000256" key="1">
    <source>
        <dbReference type="SAM" id="MobiDB-lite"/>
    </source>
</evidence>
<evidence type="ECO:0000313" key="3">
    <source>
        <dbReference type="Proteomes" id="UP000218231"/>
    </source>
</evidence>
<gene>
    <name evidence="2" type="ORF">WR25_26945</name>
</gene>
<proteinExistence type="predicted"/>
<comment type="caution">
    <text evidence="2">The sequence shown here is derived from an EMBL/GenBank/DDBJ whole genome shotgun (WGS) entry which is preliminary data.</text>
</comment>
<feature type="region of interest" description="Disordered" evidence="1">
    <location>
        <begin position="1"/>
        <end position="30"/>
    </location>
</feature>
<reference evidence="2 3" key="1">
    <citation type="journal article" date="2017" name="Curr. Biol.">
        <title>Genome architecture and evolution of a unichromosomal asexual nematode.</title>
        <authorList>
            <person name="Fradin H."/>
            <person name="Zegar C."/>
            <person name="Gutwein M."/>
            <person name="Lucas J."/>
            <person name="Kovtun M."/>
            <person name="Corcoran D."/>
            <person name="Baugh L.R."/>
            <person name="Kiontke K."/>
            <person name="Gunsalus K."/>
            <person name="Fitch D.H."/>
            <person name="Piano F."/>
        </authorList>
    </citation>
    <scope>NUCLEOTIDE SEQUENCE [LARGE SCALE GENOMIC DNA]</scope>
    <source>
        <strain evidence="2">PF1309</strain>
    </source>
</reference>